<evidence type="ECO:0000313" key="1">
    <source>
        <dbReference type="EMBL" id="PJR03072.1"/>
    </source>
</evidence>
<organism evidence="1 2">
    <name type="scientific">Avrilella dinanensis</name>
    <dbReference type="NCBI Taxonomy" id="2008672"/>
    <lineage>
        <taxon>Bacteria</taxon>
        <taxon>Pseudomonadati</taxon>
        <taxon>Bacteroidota</taxon>
        <taxon>Flavobacteriia</taxon>
        <taxon>Flavobacteriales</taxon>
        <taxon>Flavobacteriaceae</taxon>
        <taxon>Avrilella</taxon>
    </lineage>
</organism>
<sequence>MKKFYFLYFPVILALAGCKNEESGNDEQHLQKQESVVQFKVHDSTIYKITQLPVPELRDSVNYVFLKNYKAFTGDYLRAMQKNDSQKIKALRAESEEWAEKNKVFVNKLNSEDLRKVDIFMQQLSEALSEVKQL</sequence>
<dbReference type="RefSeq" id="WP_100676642.1">
    <property type="nucleotide sequence ID" value="NZ_NIPO01000001.1"/>
</dbReference>
<proteinExistence type="predicted"/>
<evidence type="ECO:0000313" key="2">
    <source>
        <dbReference type="Proteomes" id="UP000231960"/>
    </source>
</evidence>
<name>A0A2M9R2K4_9FLAO</name>
<dbReference type="EMBL" id="NIPO01000001">
    <property type="protein sequence ID" value="PJR03072.1"/>
    <property type="molecule type" value="Genomic_DNA"/>
</dbReference>
<protein>
    <submittedName>
        <fullName evidence="1">Uncharacterized protein</fullName>
    </submittedName>
</protein>
<dbReference type="OrthoDB" id="980854at2"/>
<gene>
    <name evidence="1" type="ORF">CDL10_00120</name>
</gene>
<dbReference type="Proteomes" id="UP000231960">
    <property type="component" value="Unassembled WGS sequence"/>
</dbReference>
<dbReference type="AlphaFoldDB" id="A0A2M9R2K4"/>
<comment type="caution">
    <text evidence="1">The sequence shown here is derived from an EMBL/GenBank/DDBJ whole genome shotgun (WGS) entry which is preliminary data.</text>
</comment>
<keyword evidence="2" id="KW-1185">Reference proteome</keyword>
<reference evidence="1 2" key="1">
    <citation type="submission" date="2017-06" db="EMBL/GenBank/DDBJ databases">
        <title>Description of Avrilella dinanensis gen. nov. sp. nov.</title>
        <authorList>
            <person name="Leyer C."/>
            <person name="Sassi M."/>
            <person name="Minet J."/>
            <person name="Kayal S."/>
            <person name="Cattoir V."/>
        </authorList>
    </citation>
    <scope>NUCLEOTIDE SEQUENCE [LARGE SCALE GENOMIC DNA]</scope>
    <source>
        <strain evidence="1 2">UR159</strain>
    </source>
</reference>
<accession>A0A2M9R2K4</accession>
<dbReference type="PROSITE" id="PS51257">
    <property type="entry name" value="PROKAR_LIPOPROTEIN"/>
    <property type="match status" value="1"/>
</dbReference>